<name>A0A9W4UBH1_9PLEO</name>
<comment type="caution">
    <text evidence="8">The sequence shown here is derived from an EMBL/GenBank/DDBJ whole genome shotgun (WGS) entry which is preliminary data.</text>
</comment>
<dbReference type="GO" id="GO:0020037">
    <property type="term" value="F:heme binding"/>
    <property type="evidence" value="ECO:0007669"/>
    <property type="project" value="InterPro"/>
</dbReference>
<evidence type="ECO:0000256" key="5">
    <source>
        <dbReference type="ARBA" id="ARBA00023004"/>
    </source>
</evidence>
<sequence length="507" mass="57438">MIVLLTLAATAIAIIFRHALLRWRYRARARSLGCQPIRYYPHWDPVFGTDVLFGTIINMLLKRKPPQNVFWDEPPYGKTYATLNQGRDWITTVEPENIEAIFGKAVSLTGDDGIKGSRTEEVWGNAPLRSVMEPFCGKGFITTDGKEWQHYRNLLKPSFVKANVSEMSWFKAAASDFVANLPKNNQTVDMSQRLDQFFLNVSLNFLLGIRKEQESTAMDQLAVEEFLQAFHEAEMGAGMRVFFGRLGPLLPRKKWMQVCEKVHSFVDGRVRQAMQSQQPYPPSAKPIKSLLHNLTTQTSDVQEIRSQVIHGIMASQDTTSVLLSNTIFLLSRHAWAWDHLRSEIKGIPPEYWTFEALLNFKPVRNILFETLRLYPVFRILGRQALQDTVIPLGGGKSGTHPVFVARGSSVAANIFPLHRNKHIFGEDVGSFRPARWEAIRPKRWEFLPFGGGQRQCVGKDKALAEASYMLVLLASQLTAIQSRDDRDWTPQVKLTVRNANGSLVALG</sequence>
<dbReference type="Proteomes" id="UP001152607">
    <property type="component" value="Unassembled WGS sequence"/>
</dbReference>
<comment type="similarity">
    <text evidence="2 7">Belongs to the cytochrome P450 family.</text>
</comment>
<keyword evidence="4 7" id="KW-0560">Oxidoreductase</keyword>
<keyword evidence="5 7" id="KW-0408">Iron</keyword>
<dbReference type="AlphaFoldDB" id="A0A9W4UBH1"/>
<dbReference type="PRINTS" id="PR00385">
    <property type="entry name" value="P450"/>
</dbReference>
<dbReference type="Pfam" id="PF00067">
    <property type="entry name" value="p450"/>
    <property type="match status" value="1"/>
</dbReference>
<evidence type="ECO:0008006" key="10">
    <source>
        <dbReference type="Google" id="ProtNLM"/>
    </source>
</evidence>
<evidence type="ECO:0000313" key="9">
    <source>
        <dbReference type="Proteomes" id="UP001152607"/>
    </source>
</evidence>
<dbReference type="PROSITE" id="PS00086">
    <property type="entry name" value="CYTOCHROME_P450"/>
    <property type="match status" value="1"/>
</dbReference>
<dbReference type="InterPro" id="IPR001128">
    <property type="entry name" value="Cyt_P450"/>
</dbReference>
<dbReference type="PRINTS" id="PR01239">
    <property type="entry name" value="EP450IICYP52"/>
</dbReference>
<evidence type="ECO:0000256" key="2">
    <source>
        <dbReference type="ARBA" id="ARBA00010617"/>
    </source>
</evidence>
<evidence type="ECO:0000256" key="4">
    <source>
        <dbReference type="ARBA" id="ARBA00023002"/>
    </source>
</evidence>
<dbReference type="SUPFAM" id="SSF48264">
    <property type="entry name" value="Cytochrome P450"/>
    <property type="match status" value="1"/>
</dbReference>
<reference evidence="8" key="1">
    <citation type="submission" date="2023-01" db="EMBL/GenBank/DDBJ databases">
        <authorList>
            <person name="Van Ghelder C."/>
            <person name="Rancurel C."/>
        </authorList>
    </citation>
    <scope>NUCLEOTIDE SEQUENCE</scope>
    <source>
        <strain evidence="8">CNCM I-4278</strain>
    </source>
</reference>
<evidence type="ECO:0000256" key="3">
    <source>
        <dbReference type="ARBA" id="ARBA00022723"/>
    </source>
</evidence>
<proteinExistence type="inferred from homology"/>
<evidence type="ECO:0000256" key="6">
    <source>
        <dbReference type="ARBA" id="ARBA00023033"/>
    </source>
</evidence>
<accession>A0A9W4UBH1</accession>
<dbReference type="GO" id="GO:0005506">
    <property type="term" value="F:iron ion binding"/>
    <property type="evidence" value="ECO:0007669"/>
    <property type="project" value="InterPro"/>
</dbReference>
<evidence type="ECO:0000256" key="1">
    <source>
        <dbReference type="ARBA" id="ARBA00001971"/>
    </source>
</evidence>
<dbReference type="PANTHER" id="PTHR24287">
    <property type="entry name" value="P450, PUTATIVE (EUROFUNG)-RELATED"/>
    <property type="match status" value="1"/>
</dbReference>
<dbReference type="PANTHER" id="PTHR24287:SF17">
    <property type="entry name" value="P450, PUTATIVE (EUROFUNG)-RELATED"/>
    <property type="match status" value="1"/>
</dbReference>
<evidence type="ECO:0000256" key="7">
    <source>
        <dbReference type="RuleBase" id="RU000461"/>
    </source>
</evidence>
<dbReference type="InterPro" id="IPR002974">
    <property type="entry name" value="Cyt_P450_E_CYP52_ascomycetes"/>
</dbReference>
<comment type="cofactor">
    <cofactor evidence="1">
        <name>heme</name>
        <dbReference type="ChEBI" id="CHEBI:30413"/>
    </cofactor>
</comment>
<keyword evidence="9" id="KW-1185">Reference proteome</keyword>
<organism evidence="8 9">
    <name type="scientific">Periconia digitata</name>
    <dbReference type="NCBI Taxonomy" id="1303443"/>
    <lineage>
        <taxon>Eukaryota</taxon>
        <taxon>Fungi</taxon>
        <taxon>Dikarya</taxon>
        <taxon>Ascomycota</taxon>
        <taxon>Pezizomycotina</taxon>
        <taxon>Dothideomycetes</taxon>
        <taxon>Pleosporomycetidae</taxon>
        <taxon>Pleosporales</taxon>
        <taxon>Massarineae</taxon>
        <taxon>Periconiaceae</taxon>
        <taxon>Periconia</taxon>
    </lineage>
</organism>
<dbReference type="GO" id="GO:0016712">
    <property type="term" value="F:oxidoreductase activity, acting on paired donors, with incorporation or reduction of molecular oxygen, reduced flavin or flavoprotein as one donor, and incorporation of one atom of oxygen"/>
    <property type="evidence" value="ECO:0007669"/>
    <property type="project" value="InterPro"/>
</dbReference>
<dbReference type="InterPro" id="IPR036396">
    <property type="entry name" value="Cyt_P450_sf"/>
</dbReference>
<dbReference type="InterPro" id="IPR017972">
    <property type="entry name" value="Cyt_P450_CS"/>
</dbReference>
<protein>
    <recommendedName>
        <fullName evidence="10">Cytochrome P450</fullName>
    </recommendedName>
</protein>
<gene>
    <name evidence="8" type="ORF">PDIGIT_LOCUS5331</name>
</gene>
<dbReference type="EMBL" id="CAOQHR010000003">
    <property type="protein sequence ID" value="CAI6332298.1"/>
    <property type="molecule type" value="Genomic_DNA"/>
</dbReference>
<keyword evidence="7" id="KW-0349">Heme</keyword>
<keyword evidence="3 7" id="KW-0479">Metal-binding</keyword>
<dbReference type="OrthoDB" id="1470350at2759"/>
<dbReference type="Gene3D" id="1.10.630.10">
    <property type="entry name" value="Cytochrome P450"/>
    <property type="match status" value="1"/>
</dbReference>
<dbReference type="InterPro" id="IPR047146">
    <property type="entry name" value="Cyt_P450_E_CYP52_fungi"/>
</dbReference>
<evidence type="ECO:0000313" key="8">
    <source>
        <dbReference type="EMBL" id="CAI6332298.1"/>
    </source>
</evidence>
<keyword evidence="6 7" id="KW-0503">Monooxygenase</keyword>